<organism evidence="2 3">
    <name type="scientific">Eumeta variegata</name>
    <name type="common">Bagworm moth</name>
    <name type="synonym">Eumeta japonica</name>
    <dbReference type="NCBI Taxonomy" id="151549"/>
    <lineage>
        <taxon>Eukaryota</taxon>
        <taxon>Metazoa</taxon>
        <taxon>Ecdysozoa</taxon>
        <taxon>Arthropoda</taxon>
        <taxon>Hexapoda</taxon>
        <taxon>Insecta</taxon>
        <taxon>Pterygota</taxon>
        <taxon>Neoptera</taxon>
        <taxon>Endopterygota</taxon>
        <taxon>Lepidoptera</taxon>
        <taxon>Glossata</taxon>
        <taxon>Ditrysia</taxon>
        <taxon>Tineoidea</taxon>
        <taxon>Psychidae</taxon>
        <taxon>Oiketicinae</taxon>
        <taxon>Eumeta</taxon>
    </lineage>
</organism>
<evidence type="ECO:0000313" key="3">
    <source>
        <dbReference type="Proteomes" id="UP000299102"/>
    </source>
</evidence>
<reference evidence="2 3" key="1">
    <citation type="journal article" date="2019" name="Commun. Biol.">
        <title>The bagworm genome reveals a unique fibroin gene that provides high tensile strength.</title>
        <authorList>
            <person name="Kono N."/>
            <person name="Nakamura H."/>
            <person name="Ohtoshi R."/>
            <person name="Tomita M."/>
            <person name="Numata K."/>
            <person name="Arakawa K."/>
        </authorList>
    </citation>
    <scope>NUCLEOTIDE SEQUENCE [LARGE SCALE GENOMIC DNA]</scope>
</reference>
<name>A0A4C1UB45_EUMVA</name>
<feature type="region of interest" description="Disordered" evidence="1">
    <location>
        <begin position="138"/>
        <end position="172"/>
    </location>
</feature>
<comment type="caution">
    <text evidence="2">The sequence shown here is derived from an EMBL/GenBank/DDBJ whole genome shotgun (WGS) entry which is preliminary data.</text>
</comment>
<evidence type="ECO:0000313" key="2">
    <source>
        <dbReference type="EMBL" id="GBP23558.1"/>
    </source>
</evidence>
<keyword evidence="3" id="KW-1185">Reference proteome</keyword>
<gene>
    <name evidence="2" type="ORF">EVAR_12841_1</name>
</gene>
<accession>A0A4C1UB45</accession>
<dbReference type="AlphaFoldDB" id="A0A4C1UB45"/>
<dbReference type="Proteomes" id="UP000299102">
    <property type="component" value="Unassembled WGS sequence"/>
</dbReference>
<proteinExistence type="predicted"/>
<dbReference type="EMBL" id="BGZK01000151">
    <property type="protein sequence ID" value="GBP23558.1"/>
    <property type="molecule type" value="Genomic_DNA"/>
</dbReference>
<protein>
    <submittedName>
        <fullName evidence="2">Uncharacterized protein</fullName>
    </submittedName>
</protein>
<evidence type="ECO:0000256" key="1">
    <source>
        <dbReference type="SAM" id="MobiDB-lite"/>
    </source>
</evidence>
<sequence>MGVKAGVARAVAVSHPAHSTVSGYIRFLLETDIEWLPAGDILQYKSRICPAFAPSPTDGTYRRDPVEFIAVHTSEAWKRPSLMPSQPSHIYIQMRALTGGARGRRGAAEMFLLFLPSDRINDVPPSLTETCGTTHGNPCIFPASSSRKKKKSSTTLSDRSGRAPVSDDPCYP</sequence>